<dbReference type="InterPro" id="IPR011066">
    <property type="entry name" value="MscS_channel_C_sf"/>
</dbReference>
<dbReference type="RefSeq" id="WP_120539923.1">
    <property type="nucleotide sequence ID" value="NZ_RAVZ01000033.1"/>
</dbReference>
<dbReference type="InterPro" id="IPR010920">
    <property type="entry name" value="LSM_dom_sf"/>
</dbReference>
<comment type="similarity">
    <text evidence="2">Belongs to the MscS (TC 1.A.23) family.</text>
</comment>
<feature type="transmembrane region" description="Helical" evidence="7">
    <location>
        <begin position="57"/>
        <end position="82"/>
    </location>
</feature>
<evidence type="ECO:0000256" key="1">
    <source>
        <dbReference type="ARBA" id="ARBA00004651"/>
    </source>
</evidence>
<evidence type="ECO:0000313" key="10">
    <source>
        <dbReference type="Proteomes" id="UP000268094"/>
    </source>
</evidence>
<keyword evidence="5 7" id="KW-1133">Transmembrane helix</keyword>
<evidence type="ECO:0000256" key="2">
    <source>
        <dbReference type="ARBA" id="ARBA00008017"/>
    </source>
</evidence>
<dbReference type="Proteomes" id="UP000268094">
    <property type="component" value="Unassembled WGS sequence"/>
</dbReference>
<sequence length="277" mass="29391">MDAIVAQLKALALTEALPLLIKVIVALLVWFVGRTVIGGFRKVLDMALQRRQLDATLIRYIGSLFTGALTMMLVIGILGVMGVETTSFAALIAAAGIAIGAAWSGLLANFAAGVFLLVLRPFRVGEEICAGGVTGIVQEIGLFVTTIDTSDNVRISVGNNQMFSDNIINYSHHPHRKMTVKVPLVHSADARTLMRALTDRMASVTGVQAKPAPQVEVGEFTVHGPVLAVCIFCKPTEFNDTQANVGEAIVEILQLANYGASFPAPALAEPPREAKAG</sequence>
<dbReference type="EMBL" id="RAVZ01000033">
    <property type="protein sequence ID" value="RKG92050.1"/>
    <property type="molecule type" value="Genomic_DNA"/>
</dbReference>
<feature type="transmembrane region" description="Helical" evidence="7">
    <location>
        <begin position="16"/>
        <end position="37"/>
    </location>
</feature>
<dbReference type="InterPro" id="IPR006685">
    <property type="entry name" value="MscS_channel_2nd"/>
</dbReference>
<keyword evidence="3" id="KW-1003">Cell membrane</keyword>
<dbReference type="Gene3D" id="2.30.30.60">
    <property type="match status" value="1"/>
</dbReference>
<protein>
    <submittedName>
        <fullName evidence="9">Mechanosensitive ion channel family protein</fullName>
    </submittedName>
</protein>
<dbReference type="SUPFAM" id="SSF82689">
    <property type="entry name" value="Mechanosensitive channel protein MscS (YggB), C-terminal domain"/>
    <property type="match status" value="1"/>
</dbReference>
<evidence type="ECO:0000256" key="6">
    <source>
        <dbReference type="ARBA" id="ARBA00023136"/>
    </source>
</evidence>
<dbReference type="Gene3D" id="3.30.70.100">
    <property type="match status" value="1"/>
</dbReference>
<dbReference type="InterPro" id="IPR023408">
    <property type="entry name" value="MscS_beta-dom_sf"/>
</dbReference>
<name>A0A3A8JJN6_9BACT</name>
<dbReference type="Pfam" id="PF00924">
    <property type="entry name" value="MS_channel_2nd"/>
    <property type="match status" value="1"/>
</dbReference>
<dbReference type="AlphaFoldDB" id="A0A3A8JJN6"/>
<evidence type="ECO:0000259" key="8">
    <source>
        <dbReference type="Pfam" id="PF00924"/>
    </source>
</evidence>
<feature type="transmembrane region" description="Helical" evidence="7">
    <location>
        <begin position="88"/>
        <end position="118"/>
    </location>
</feature>
<dbReference type="SUPFAM" id="SSF82861">
    <property type="entry name" value="Mechanosensitive channel protein MscS (YggB), transmembrane region"/>
    <property type="match status" value="1"/>
</dbReference>
<dbReference type="InterPro" id="IPR045275">
    <property type="entry name" value="MscS_archaea/bacteria_type"/>
</dbReference>
<dbReference type="OrthoDB" id="9784565at2"/>
<dbReference type="GO" id="GO:0008381">
    <property type="term" value="F:mechanosensitive monoatomic ion channel activity"/>
    <property type="evidence" value="ECO:0007669"/>
    <property type="project" value="InterPro"/>
</dbReference>
<organism evidence="9 10">
    <name type="scientific">Corallococcus terminator</name>
    <dbReference type="NCBI Taxonomy" id="2316733"/>
    <lineage>
        <taxon>Bacteria</taxon>
        <taxon>Pseudomonadati</taxon>
        <taxon>Myxococcota</taxon>
        <taxon>Myxococcia</taxon>
        <taxon>Myxococcales</taxon>
        <taxon>Cystobacterineae</taxon>
        <taxon>Myxococcaceae</taxon>
        <taxon>Corallococcus</taxon>
    </lineage>
</organism>
<evidence type="ECO:0000256" key="3">
    <source>
        <dbReference type="ARBA" id="ARBA00022475"/>
    </source>
</evidence>
<dbReference type="PANTHER" id="PTHR30221">
    <property type="entry name" value="SMALL-CONDUCTANCE MECHANOSENSITIVE CHANNEL"/>
    <property type="match status" value="1"/>
</dbReference>
<keyword evidence="6 7" id="KW-0472">Membrane</keyword>
<reference evidence="10" key="1">
    <citation type="submission" date="2018-09" db="EMBL/GenBank/DDBJ databases">
        <authorList>
            <person name="Livingstone P.G."/>
            <person name="Whitworth D.E."/>
        </authorList>
    </citation>
    <scope>NUCLEOTIDE SEQUENCE [LARGE SCALE GENOMIC DNA]</scope>
    <source>
        <strain evidence="10">CA054A</strain>
    </source>
</reference>
<evidence type="ECO:0000313" key="9">
    <source>
        <dbReference type="EMBL" id="RKG92050.1"/>
    </source>
</evidence>
<dbReference type="GO" id="GO:0005886">
    <property type="term" value="C:plasma membrane"/>
    <property type="evidence" value="ECO:0007669"/>
    <property type="project" value="UniProtKB-SubCell"/>
</dbReference>
<dbReference type="PANTHER" id="PTHR30221:SF3">
    <property type="entry name" value="SMALL-CONDUCTANCE MECHANOSENSITIVE CHANNEL"/>
    <property type="match status" value="1"/>
</dbReference>
<comment type="caution">
    <text evidence="9">The sequence shown here is derived from an EMBL/GenBank/DDBJ whole genome shotgun (WGS) entry which is preliminary data.</text>
</comment>
<feature type="domain" description="Mechanosensitive ion channel MscS" evidence="8">
    <location>
        <begin position="106"/>
        <end position="172"/>
    </location>
</feature>
<evidence type="ECO:0000256" key="7">
    <source>
        <dbReference type="SAM" id="Phobius"/>
    </source>
</evidence>
<dbReference type="Gene3D" id="1.10.287.1260">
    <property type="match status" value="1"/>
</dbReference>
<evidence type="ECO:0000256" key="4">
    <source>
        <dbReference type="ARBA" id="ARBA00022692"/>
    </source>
</evidence>
<proteinExistence type="inferred from homology"/>
<gene>
    <name evidence="9" type="ORF">D7V88_07530</name>
</gene>
<keyword evidence="4 7" id="KW-0812">Transmembrane</keyword>
<dbReference type="SUPFAM" id="SSF50182">
    <property type="entry name" value="Sm-like ribonucleoproteins"/>
    <property type="match status" value="1"/>
</dbReference>
<keyword evidence="10" id="KW-1185">Reference proteome</keyword>
<accession>A0A3A8JJN6</accession>
<evidence type="ECO:0000256" key="5">
    <source>
        <dbReference type="ARBA" id="ARBA00022989"/>
    </source>
</evidence>
<dbReference type="InterPro" id="IPR011014">
    <property type="entry name" value="MscS_channel_TM-2"/>
</dbReference>
<comment type="subcellular location">
    <subcellularLocation>
        <location evidence="1">Cell membrane</location>
        <topology evidence="1">Multi-pass membrane protein</topology>
    </subcellularLocation>
</comment>